<dbReference type="PANTHER" id="PTHR30346:SF29">
    <property type="entry name" value="LYSR SUBSTRATE-BINDING"/>
    <property type="match status" value="1"/>
</dbReference>
<accession>A0ABY4FZM9</accession>
<dbReference type="Pfam" id="PF03466">
    <property type="entry name" value="LysR_substrate"/>
    <property type="match status" value="1"/>
</dbReference>
<dbReference type="Pfam" id="PF00126">
    <property type="entry name" value="HTH_1"/>
    <property type="match status" value="1"/>
</dbReference>
<reference evidence="7 8" key="1">
    <citation type="submission" date="2022-04" db="EMBL/GenBank/DDBJ databases">
        <title>Leucobacter sp. isolated from rhizosphere of onion.</title>
        <authorList>
            <person name="Won M."/>
            <person name="Lee C.-M."/>
            <person name="Woen H.-Y."/>
            <person name="Kwon S.-W."/>
        </authorList>
    </citation>
    <scope>NUCLEOTIDE SEQUENCE [LARGE SCALE GENOMIC DNA]</scope>
    <source>
        <strain evidence="7 8">H25R-14</strain>
    </source>
</reference>
<dbReference type="RefSeq" id="WP_244688418.1">
    <property type="nucleotide sequence ID" value="NZ_CP095043.1"/>
</dbReference>
<dbReference type="InterPro" id="IPR000847">
    <property type="entry name" value="LysR_HTH_N"/>
</dbReference>
<evidence type="ECO:0000259" key="6">
    <source>
        <dbReference type="PROSITE" id="PS50931"/>
    </source>
</evidence>
<keyword evidence="4" id="KW-0804">Transcription</keyword>
<dbReference type="Gene3D" id="3.40.190.10">
    <property type="entry name" value="Periplasmic binding protein-like II"/>
    <property type="match status" value="2"/>
</dbReference>
<protein>
    <submittedName>
        <fullName evidence="7">LysR family transcriptional regulator</fullName>
    </submittedName>
</protein>
<evidence type="ECO:0000256" key="5">
    <source>
        <dbReference type="SAM" id="MobiDB-lite"/>
    </source>
</evidence>
<evidence type="ECO:0000256" key="3">
    <source>
        <dbReference type="ARBA" id="ARBA00023125"/>
    </source>
</evidence>
<dbReference type="PANTHER" id="PTHR30346">
    <property type="entry name" value="TRANSCRIPTIONAL DUAL REGULATOR HCAR-RELATED"/>
    <property type="match status" value="1"/>
</dbReference>
<keyword evidence="8" id="KW-1185">Reference proteome</keyword>
<organism evidence="7 8">
    <name type="scientific">Leucobacter rhizosphaerae</name>
    <dbReference type="NCBI Taxonomy" id="2932245"/>
    <lineage>
        <taxon>Bacteria</taxon>
        <taxon>Bacillati</taxon>
        <taxon>Actinomycetota</taxon>
        <taxon>Actinomycetes</taxon>
        <taxon>Micrococcales</taxon>
        <taxon>Microbacteriaceae</taxon>
        <taxon>Leucobacter</taxon>
    </lineage>
</organism>
<feature type="region of interest" description="Disordered" evidence="5">
    <location>
        <begin position="295"/>
        <end position="319"/>
    </location>
</feature>
<dbReference type="SUPFAM" id="SSF46785">
    <property type="entry name" value="Winged helix' DNA-binding domain"/>
    <property type="match status" value="1"/>
</dbReference>
<name>A0ABY4FZM9_9MICO</name>
<dbReference type="Proteomes" id="UP000831775">
    <property type="component" value="Chromosome"/>
</dbReference>
<dbReference type="InterPro" id="IPR005119">
    <property type="entry name" value="LysR_subst-bd"/>
</dbReference>
<proteinExistence type="inferred from homology"/>
<evidence type="ECO:0000313" key="7">
    <source>
        <dbReference type="EMBL" id="UOQ61731.1"/>
    </source>
</evidence>
<comment type="similarity">
    <text evidence="1">Belongs to the LysR transcriptional regulatory family.</text>
</comment>
<evidence type="ECO:0000256" key="1">
    <source>
        <dbReference type="ARBA" id="ARBA00009437"/>
    </source>
</evidence>
<dbReference type="InterPro" id="IPR036388">
    <property type="entry name" value="WH-like_DNA-bd_sf"/>
</dbReference>
<gene>
    <name evidence="7" type="ORF">MUN76_07185</name>
</gene>
<keyword evidence="2" id="KW-0805">Transcription regulation</keyword>
<keyword evidence="3" id="KW-0238">DNA-binding</keyword>
<dbReference type="SUPFAM" id="SSF53850">
    <property type="entry name" value="Periplasmic binding protein-like II"/>
    <property type="match status" value="1"/>
</dbReference>
<evidence type="ECO:0000313" key="8">
    <source>
        <dbReference type="Proteomes" id="UP000831775"/>
    </source>
</evidence>
<dbReference type="Gene3D" id="1.10.10.10">
    <property type="entry name" value="Winged helix-like DNA-binding domain superfamily/Winged helix DNA-binding domain"/>
    <property type="match status" value="1"/>
</dbReference>
<dbReference type="EMBL" id="CP095043">
    <property type="protein sequence ID" value="UOQ61731.1"/>
    <property type="molecule type" value="Genomic_DNA"/>
</dbReference>
<sequence length="319" mass="33869">MIDLHRLRIFRSVVASGSVQAAAAHLGYTSSAVSQHLTALQRELGLTLLERAGRGVRPTAAGLTLAAEADGVLARIGEAETLVSDLRTGRTGRLSIAYFASVGSAWLPPVVRRLSEDFPGVRLDLRLSDNTPENTDELADLHLVVARHDFAAGRGFTAHHLLDEPYVVALPAGHPLATASSVELSALPAERWIDNDFTRGWCRQVLLDACAAAGFRPTFHVETHDYRAAMAFVSAGIGITVLPALGAVEPPAGVELRPLVNPTPVRSIHAVVRDAVAVTPTARAALDLLRAEARRNRTEASHDTPAATRNGAGTDVPTP</sequence>
<evidence type="ECO:0000256" key="4">
    <source>
        <dbReference type="ARBA" id="ARBA00023163"/>
    </source>
</evidence>
<dbReference type="PROSITE" id="PS50931">
    <property type="entry name" value="HTH_LYSR"/>
    <property type="match status" value="1"/>
</dbReference>
<dbReference type="InterPro" id="IPR036390">
    <property type="entry name" value="WH_DNA-bd_sf"/>
</dbReference>
<evidence type="ECO:0000256" key="2">
    <source>
        <dbReference type="ARBA" id="ARBA00023015"/>
    </source>
</evidence>
<feature type="domain" description="HTH lysR-type" evidence="6">
    <location>
        <begin position="2"/>
        <end position="59"/>
    </location>
</feature>